<proteinExistence type="inferred from homology"/>
<evidence type="ECO:0000256" key="2">
    <source>
        <dbReference type="ARBA" id="ARBA00022676"/>
    </source>
</evidence>
<sequence>MFTSLVCQPCNPNFTKQIHYNTIIMDTPRHKFGPWTRSSIPHTPERTSSTSSTWSFRSISSSSSESTGSSDFWRTPRREKVKEKGKVGGKGGRLSRWRMRIWGRASWRKGLSVGMRMVMERWSGWKTVGGWNGWNGWDRLKIRVRTRMRTIERSLSTRTRRFFRLLLFIIGICLISTCLLYFHPSYTSSPSSSLPDVHSLGSYIPIQPYLPEDETTKKKGNNKKSDPVQWLKENSNNRYAITGGQKTWKAQLTEWSNPRPKAALISLVRNSELEGMQQSMRQLEARWNHKYLYPWIFFNDEPFTEEFIAGTRNLTLAECFYEVVPEEYWSLPEWIDEGRFMNSLDYLGTIGVGKGWMVSYHHMCRWNSGFFYRMSILRELDWYWRVEPDVHFFCNINYDVFRFMRDNQLKYGFNMNILDDARSFPSLWSKTRAFANANPQLLHPEADLNWLLDGGEYNNCQFFSNFEIGSLGFWRGDDDAGRSGGKEGGKEGKDGGKGAHQKYFNYLDHTGGFYYERWGDAPVHTLSVAMFLSKREVWYFRDVGYRHGINSVCPAGKEGSCACEMRGVDEGFYKLVPLESPQRKPGDTYMDMR</sequence>
<gene>
    <name evidence="6" type="ORF">OCU04_012163</name>
</gene>
<dbReference type="GO" id="GO:0016020">
    <property type="term" value="C:membrane"/>
    <property type="evidence" value="ECO:0007669"/>
    <property type="project" value="InterPro"/>
</dbReference>
<dbReference type="Proteomes" id="UP001152300">
    <property type="component" value="Unassembled WGS sequence"/>
</dbReference>
<comment type="caution">
    <text evidence="6">The sequence shown here is derived from an EMBL/GenBank/DDBJ whole genome shotgun (WGS) entry which is preliminary data.</text>
</comment>
<evidence type="ECO:0000256" key="4">
    <source>
        <dbReference type="SAM" id="MobiDB-lite"/>
    </source>
</evidence>
<dbReference type="PANTHER" id="PTHR31121:SF7">
    <property type="entry name" value="MANNOSYLTRANSFERASE KTR4-RELATED"/>
    <property type="match status" value="1"/>
</dbReference>
<evidence type="ECO:0000256" key="5">
    <source>
        <dbReference type="SAM" id="Phobius"/>
    </source>
</evidence>
<dbReference type="OrthoDB" id="202470at2759"/>
<dbReference type="InterPro" id="IPR029044">
    <property type="entry name" value="Nucleotide-diphossugar_trans"/>
</dbReference>
<dbReference type="GO" id="GO:0006487">
    <property type="term" value="P:protein N-linked glycosylation"/>
    <property type="evidence" value="ECO:0007669"/>
    <property type="project" value="TreeGrafter"/>
</dbReference>
<dbReference type="GO" id="GO:0005794">
    <property type="term" value="C:Golgi apparatus"/>
    <property type="evidence" value="ECO:0007669"/>
    <property type="project" value="TreeGrafter"/>
</dbReference>
<name>A0A9X0DF00_9HELO</name>
<reference evidence="6" key="1">
    <citation type="submission" date="2022-11" db="EMBL/GenBank/DDBJ databases">
        <title>Genome Resource of Sclerotinia nivalis Strain SnTB1, a Plant Pathogen Isolated from American Ginseng.</title>
        <authorList>
            <person name="Fan S."/>
        </authorList>
    </citation>
    <scope>NUCLEOTIDE SEQUENCE</scope>
    <source>
        <strain evidence="6">SnTB1</strain>
    </source>
</reference>
<evidence type="ECO:0008006" key="8">
    <source>
        <dbReference type="Google" id="ProtNLM"/>
    </source>
</evidence>
<evidence type="ECO:0000313" key="6">
    <source>
        <dbReference type="EMBL" id="KAJ8059192.1"/>
    </source>
</evidence>
<accession>A0A9X0DF00</accession>
<feature type="compositionally biased region" description="Low complexity" evidence="4">
    <location>
        <begin position="47"/>
        <end position="70"/>
    </location>
</feature>
<dbReference type="AlphaFoldDB" id="A0A9X0DF00"/>
<feature type="compositionally biased region" description="Basic and acidic residues" evidence="4">
    <location>
        <begin position="74"/>
        <end position="86"/>
    </location>
</feature>
<dbReference type="SUPFAM" id="SSF53448">
    <property type="entry name" value="Nucleotide-diphospho-sugar transferases"/>
    <property type="match status" value="1"/>
</dbReference>
<dbReference type="EMBL" id="JAPEIS010000015">
    <property type="protein sequence ID" value="KAJ8059192.1"/>
    <property type="molecule type" value="Genomic_DNA"/>
</dbReference>
<organism evidence="6 7">
    <name type="scientific">Sclerotinia nivalis</name>
    <dbReference type="NCBI Taxonomy" id="352851"/>
    <lineage>
        <taxon>Eukaryota</taxon>
        <taxon>Fungi</taxon>
        <taxon>Dikarya</taxon>
        <taxon>Ascomycota</taxon>
        <taxon>Pezizomycotina</taxon>
        <taxon>Leotiomycetes</taxon>
        <taxon>Helotiales</taxon>
        <taxon>Sclerotiniaceae</taxon>
        <taxon>Sclerotinia</taxon>
    </lineage>
</organism>
<keyword evidence="5" id="KW-1133">Transmembrane helix</keyword>
<keyword evidence="3" id="KW-0808">Transferase</keyword>
<keyword evidence="5" id="KW-0472">Membrane</keyword>
<dbReference type="GO" id="GO:0000026">
    <property type="term" value="F:alpha-1,2-mannosyltransferase activity"/>
    <property type="evidence" value="ECO:0007669"/>
    <property type="project" value="TreeGrafter"/>
</dbReference>
<dbReference type="Gene3D" id="3.90.550.10">
    <property type="entry name" value="Spore Coat Polysaccharide Biosynthesis Protein SpsA, Chain A"/>
    <property type="match status" value="1"/>
</dbReference>
<dbReference type="GO" id="GO:0000032">
    <property type="term" value="P:cell wall mannoprotein biosynthetic process"/>
    <property type="evidence" value="ECO:0007669"/>
    <property type="project" value="TreeGrafter"/>
</dbReference>
<keyword evidence="7" id="KW-1185">Reference proteome</keyword>
<comment type="similarity">
    <text evidence="1">Belongs to the glycosyltransferase 15 family.</text>
</comment>
<keyword evidence="5" id="KW-0812">Transmembrane</keyword>
<keyword evidence="2" id="KW-0328">Glycosyltransferase</keyword>
<evidence type="ECO:0000256" key="3">
    <source>
        <dbReference type="ARBA" id="ARBA00022679"/>
    </source>
</evidence>
<dbReference type="Pfam" id="PF01793">
    <property type="entry name" value="Glyco_transf_15"/>
    <property type="match status" value="2"/>
</dbReference>
<dbReference type="InterPro" id="IPR002685">
    <property type="entry name" value="Glyco_trans_15"/>
</dbReference>
<protein>
    <recommendedName>
        <fullName evidence="8">Glycosyltransferase family 15 protein</fullName>
    </recommendedName>
</protein>
<dbReference type="PANTHER" id="PTHR31121">
    <property type="entry name" value="ALPHA-1,2 MANNOSYLTRANSFERASE KTR1"/>
    <property type="match status" value="1"/>
</dbReference>
<evidence type="ECO:0000256" key="1">
    <source>
        <dbReference type="ARBA" id="ARBA00007677"/>
    </source>
</evidence>
<feature type="transmembrane region" description="Helical" evidence="5">
    <location>
        <begin position="162"/>
        <end position="182"/>
    </location>
</feature>
<feature type="region of interest" description="Disordered" evidence="4">
    <location>
        <begin position="35"/>
        <end position="92"/>
    </location>
</feature>
<dbReference type="GO" id="GO:0006493">
    <property type="term" value="P:protein O-linked glycosylation"/>
    <property type="evidence" value="ECO:0007669"/>
    <property type="project" value="TreeGrafter"/>
</dbReference>
<evidence type="ECO:0000313" key="7">
    <source>
        <dbReference type="Proteomes" id="UP001152300"/>
    </source>
</evidence>